<dbReference type="Proteomes" id="UP000054935">
    <property type="component" value="Unassembled WGS sequence"/>
</dbReference>
<accession>A0A0P1GEP1</accession>
<dbReference type="InterPro" id="IPR001969">
    <property type="entry name" value="Aspartic_peptidase_AS"/>
</dbReference>
<evidence type="ECO:0000313" key="2">
    <source>
        <dbReference type="EMBL" id="CUH80155.1"/>
    </source>
</evidence>
<evidence type="ECO:0000313" key="3">
    <source>
        <dbReference type="Proteomes" id="UP000054935"/>
    </source>
</evidence>
<dbReference type="NCBIfam" id="TIGR02281">
    <property type="entry name" value="clan_AA_DTGA"/>
    <property type="match status" value="1"/>
</dbReference>
<dbReference type="GO" id="GO:0006508">
    <property type="term" value="P:proteolysis"/>
    <property type="evidence" value="ECO:0007669"/>
    <property type="project" value="UniProtKB-KW"/>
</dbReference>
<dbReference type="AlphaFoldDB" id="A0A0P1GEP1"/>
<dbReference type="PROSITE" id="PS00141">
    <property type="entry name" value="ASP_PROTEASE"/>
    <property type="match status" value="1"/>
</dbReference>
<dbReference type="RefSeq" id="WP_058248337.1">
    <property type="nucleotide sequence ID" value="NZ_CYSE01000005.1"/>
</dbReference>
<keyword evidence="3" id="KW-1185">Reference proteome</keyword>
<dbReference type="OrthoDB" id="7595324at2"/>
<keyword evidence="1" id="KW-0812">Transmembrane</keyword>
<keyword evidence="1" id="KW-0472">Membrane</keyword>
<sequence>MNGDQIGNLIYLVVLGTALVSWYVVQNRGGLGKMMQHAALWGLIFVGAIAAIGLWDDIRQDVNPQQSVFADQGRIELPRAPDGHYYISLDVNGVPTRFVVDTGASAVVLTREAAARAGLTDNLIFLTEARTANGSVKTAPVRLETVALGPFEDRNLPAYVNGGEMETSLLGMTYLNRFDRIELSGGKLVLER</sequence>
<gene>
    <name evidence="2" type="ORF">TRN7648_02846</name>
</gene>
<dbReference type="CDD" id="cd05483">
    <property type="entry name" value="retropepsin_like_bacteria"/>
    <property type="match status" value="1"/>
</dbReference>
<dbReference type="InterPro" id="IPR011969">
    <property type="entry name" value="Clan_AA_Asp_peptidase_C"/>
</dbReference>
<protein>
    <submittedName>
        <fullName evidence="2">Clan AA aspartic protease</fullName>
    </submittedName>
</protein>
<dbReference type="Gene3D" id="2.40.70.10">
    <property type="entry name" value="Acid Proteases"/>
    <property type="match status" value="1"/>
</dbReference>
<reference evidence="2 3" key="1">
    <citation type="submission" date="2015-09" db="EMBL/GenBank/DDBJ databases">
        <authorList>
            <consortium name="Swine Surveillance"/>
        </authorList>
    </citation>
    <scope>NUCLEOTIDE SEQUENCE [LARGE SCALE GENOMIC DNA]</scope>
    <source>
        <strain evidence="2 3">CECT 7648</strain>
    </source>
</reference>
<dbReference type="GO" id="GO:0004190">
    <property type="term" value="F:aspartic-type endopeptidase activity"/>
    <property type="evidence" value="ECO:0007669"/>
    <property type="project" value="InterPro"/>
</dbReference>
<dbReference type="EMBL" id="CYSE01000005">
    <property type="protein sequence ID" value="CUH80155.1"/>
    <property type="molecule type" value="Genomic_DNA"/>
</dbReference>
<dbReference type="Pfam" id="PF13975">
    <property type="entry name" value="gag-asp_proteas"/>
    <property type="match status" value="1"/>
</dbReference>
<keyword evidence="2" id="KW-0645">Protease</keyword>
<feature type="transmembrane region" description="Helical" evidence="1">
    <location>
        <begin position="6"/>
        <end position="25"/>
    </location>
</feature>
<dbReference type="SUPFAM" id="SSF50630">
    <property type="entry name" value="Acid proteases"/>
    <property type="match status" value="1"/>
</dbReference>
<dbReference type="STRING" id="441103.TRN7648_02846"/>
<dbReference type="InterPro" id="IPR034122">
    <property type="entry name" value="Retropepsin-like_bacterial"/>
</dbReference>
<keyword evidence="2" id="KW-0378">Hydrolase</keyword>
<name>A0A0P1GEP1_9RHOB</name>
<proteinExistence type="predicted"/>
<dbReference type="InterPro" id="IPR021109">
    <property type="entry name" value="Peptidase_aspartic_dom_sf"/>
</dbReference>
<feature type="transmembrane region" description="Helical" evidence="1">
    <location>
        <begin position="37"/>
        <end position="55"/>
    </location>
</feature>
<keyword evidence="1" id="KW-1133">Transmembrane helix</keyword>
<evidence type="ECO:0000256" key="1">
    <source>
        <dbReference type="SAM" id="Phobius"/>
    </source>
</evidence>
<organism evidence="2 3">
    <name type="scientific">Tropicibacter naphthalenivorans</name>
    <dbReference type="NCBI Taxonomy" id="441103"/>
    <lineage>
        <taxon>Bacteria</taxon>
        <taxon>Pseudomonadati</taxon>
        <taxon>Pseudomonadota</taxon>
        <taxon>Alphaproteobacteria</taxon>
        <taxon>Rhodobacterales</taxon>
        <taxon>Roseobacteraceae</taxon>
        <taxon>Tropicibacter</taxon>
    </lineage>
</organism>